<keyword evidence="2" id="KW-0812">Transmembrane</keyword>
<evidence type="ECO:0000313" key="4">
    <source>
        <dbReference type="Proteomes" id="UP000269721"/>
    </source>
</evidence>
<dbReference type="Proteomes" id="UP000269721">
    <property type="component" value="Unassembled WGS sequence"/>
</dbReference>
<keyword evidence="2" id="KW-0472">Membrane</keyword>
<sequence>MELTKHPGSVASPAEAKTARLLVTGVLMHRGGSMLDLFPGPRVGSFHGGARRRWWAKWLLVVVVAEVVVGEMVVAVVAELAVILVVVVVLVVFLGVVVAVRVVVVVVVEVGVNEVVAVVVVVIDQAVLVSCSRGRGGRGYGCGVVGGGGGCACGGCNRFVIERWWSLFSLGPWRLIWRGGCRNGNEQRLLGDGNKGSGVTAVSKIKSLPPRDLWPKTDDGGRHNGNGRRGKNLKKDLAMRMCLNKFLRDWITALKDELFRAQAISDARRSLRRPVGRQLGLNDEETTEHDRIAPLKSGKRAPTTGDNSASRVWSVRLPIVGSPHPSPPSLELLASHPSPASQGIPVHPYPVLKATREPRTEDGVLVDGLSGDSPTSFDREGIGD</sequence>
<keyword evidence="4" id="KW-1185">Reference proteome</keyword>
<proteinExistence type="predicted"/>
<reference evidence="4" key="1">
    <citation type="journal article" date="2018" name="Nat. Microbiol.">
        <title>Leveraging single-cell genomics to expand the fungal tree of life.</title>
        <authorList>
            <person name="Ahrendt S.R."/>
            <person name="Quandt C.A."/>
            <person name="Ciobanu D."/>
            <person name="Clum A."/>
            <person name="Salamov A."/>
            <person name="Andreopoulos B."/>
            <person name="Cheng J.F."/>
            <person name="Woyke T."/>
            <person name="Pelin A."/>
            <person name="Henrissat B."/>
            <person name="Reynolds N.K."/>
            <person name="Benny G.L."/>
            <person name="Smith M.E."/>
            <person name="James T.Y."/>
            <person name="Grigoriev I.V."/>
        </authorList>
    </citation>
    <scope>NUCLEOTIDE SEQUENCE [LARGE SCALE GENOMIC DNA]</scope>
</reference>
<feature type="transmembrane region" description="Helical" evidence="2">
    <location>
        <begin position="83"/>
        <end position="108"/>
    </location>
</feature>
<keyword evidence="2" id="KW-1133">Transmembrane helix</keyword>
<gene>
    <name evidence="3" type="ORF">BDK51DRAFT_31573</name>
</gene>
<feature type="region of interest" description="Disordered" evidence="1">
    <location>
        <begin position="278"/>
        <end position="308"/>
    </location>
</feature>
<feature type="region of interest" description="Disordered" evidence="1">
    <location>
        <begin position="327"/>
        <end position="384"/>
    </location>
</feature>
<feature type="compositionally biased region" description="Basic and acidic residues" evidence="1">
    <location>
        <begin position="213"/>
        <end position="222"/>
    </location>
</feature>
<accession>A0A4P9WCU2</accession>
<evidence type="ECO:0000256" key="1">
    <source>
        <dbReference type="SAM" id="MobiDB-lite"/>
    </source>
</evidence>
<feature type="region of interest" description="Disordered" evidence="1">
    <location>
        <begin position="210"/>
        <end position="231"/>
    </location>
</feature>
<feature type="transmembrane region" description="Helical" evidence="2">
    <location>
        <begin position="58"/>
        <end position="77"/>
    </location>
</feature>
<protein>
    <submittedName>
        <fullName evidence="3">Uncharacterized protein</fullName>
    </submittedName>
</protein>
<evidence type="ECO:0000256" key="2">
    <source>
        <dbReference type="SAM" id="Phobius"/>
    </source>
</evidence>
<name>A0A4P9WCU2_9FUNG</name>
<organism evidence="3 4">
    <name type="scientific">Blyttiomyces helicus</name>
    <dbReference type="NCBI Taxonomy" id="388810"/>
    <lineage>
        <taxon>Eukaryota</taxon>
        <taxon>Fungi</taxon>
        <taxon>Fungi incertae sedis</taxon>
        <taxon>Chytridiomycota</taxon>
        <taxon>Chytridiomycota incertae sedis</taxon>
        <taxon>Chytridiomycetes</taxon>
        <taxon>Chytridiomycetes incertae sedis</taxon>
        <taxon>Blyttiomyces</taxon>
    </lineage>
</organism>
<dbReference type="EMBL" id="KZ995606">
    <property type="protein sequence ID" value="RKO90334.1"/>
    <property type="molecule type" value="Genomic_DNA"/>
</dbReference>
<dbReference type="AlphaFoldDB" id="A0A4P9WCU2"/>
<feature type="compositionally biased region" description="Low complexity" evidence="1">
    <location>
        <begin position="329"/>
        <end position="341"/>
    </location>
</feature>
<evidence type="ECO:0000313" key="3">
    <source>
        <dbReference type="EMBL" id="RKO90334.1"/>
    </source>
</evidence>